<dbReference type="PROSITE" id="PS51471">
    <property type="entry name" value="FE2OG_OXY"/>
    <property type="match status" value="1"/>
</dbReference>
<gene>
    <name evidence="3" type="ORF">MVEN_00172200</name>
</gene>
<keyword evidence="1" id="KW-0408">Iron</keyword>
<reference evidence="3" key="1">
    <citation type="submission" date="2020-05" db="EMBL/GenBank/DDBJ databases">
        <title>Mycena genomes resolve the evolution of fungal bioluminescence.</title>
        <authorList>
            <person name="Tsai I.J."/>
        </authorList>
    </citation>
    <scope>NUCLEOTIDE SEQUENCE</scope>
    <source>
        <strain evidence="3">CCC161011</strain>
    </source>
</reference>
<accession>A0A8H6YWQ2</accession>
<dbReference type="Pfam" id="PF03171">
    <property type="entry name" value="2OG-FeII_Oxy"/>
    <property type="match status" value="1"/>
</dbReference>
<feature type="domain" description="Fe2OG dioxygenase" evidence="2">
    <location>
        <begin position="188"/>
        <end position="296"/>
    </location>
</feature>
<dbReference type="InterPro" id="IPR026992">
    <property type="entry name" value="DIOX_N"/>
</dbReference>
<dbReference type="AlphaFoldDB" id="A0A8H6YWQ2"/>
<dbReference type="InterPro" id="IPR044861">
    <property type="entry name" value="IPNS-like_FE2OG_OXY"/>
</dbReference>
<name>A0A8H6YWQ2_9AGAR</name>
<comment type="similarity">
    <text evidence="1">Belongs to the iron/ascorbate-dependent oxidoreductase family.</text>
</comment>
<dbReference type="GO" id="GO:0046872">
    <property type="term" value="F:metal ion binding"/>
    <property type="evidence" value="ECO:0007669"/>
    <property type="project" value="UniProtKB-KW"/>
</dbReference>
<evidence type="ECO:0000256" key="1">
    <source>
        <dbReference type="RuleBase" id="RU003682"/>
    </source>
</evidence>
<evidence type="ECO:0000313" key="4">
    <source>
        <dbReference type="Proteomes" id="UP000620124"/>
    </source>
</evidence>
<dbReference type="Gene3D" id="2.60.120.330">
    <property type="entry name" value="B-lactam Antibiotic, Isopenicillin N Synthase, Chain"/>
    <property type="match status" value="1"/>
</dbReference>
<dbReference type="SUPFAM" id="SSF51197">
    <property type="entry name" value="Clavaminate synthase-like"/>
    <property type="match status" value="1"/>
</dbReference>
<dbReference type="InterPro" id="IPR027443">
    <property type="entry name" value="IPNS-like_sf"/>
</dbReference>
<evidence type="ECO:0000313" key="3">
    <source>
        <dbReference type="EMBL" id="KAF7368490.1"/>
    </source>
</evidence>
<dbReference type="InterPro" id="IPR005123">
    <property type="entry name" value="Oxoglu/Fe-dep_dioxygenase_dom"/>
</dbReference>
<comment type="caution">
    <text evidence="3">The sequence shown here is derived from an EMBL/GenBank/DDBJ whole genome shotgun (WGS) entry which is preliminary data.</text>
</comment>
<dbReference type="Proteomes" id="UP000620124">
    <property type="component" value="Unassembled WGS sequence"/>
</dbReference>
<dbReference type="OrthoDB" id="406156at2759"/>
<dbReference type="InterPro" id="IPR050231">
    <property type="entry name" value="Iron_ascorbate_oxido_reductase"/>
</dbReference>
<dbReference type="PRINTS" id="PR00682">
    <property type="entry name" value="IPNSYNTHASE"/>
</dbReference>
<keyword evidence="1" id="KW-0560">Oxidoreductase</keyword>
<proteinExistence type="inferred from homology"/>
<organism evidence="3 4">
    <name type="scientific">Mycena venus</name>
    <dbReference type="NCBI Taxonomy" id="2733690"/>
    <lineage>
        <taxon>Eukaryota</taxon>
        <taxon>Fungi</taxon>
        <taxon>Dikarya</taxon>
        <taxon>Basidiomycota</taxon>
        <taxon>Agaricomycotina</taxon>
        <taxon>Agaricomycetes</taxon>
        <taxon>Agaricomycetidae</taxon>
        <taxon>Agaricales</taxon>
        <taxon>Marasmiineae</taxon>
        <taxon>Mycenaceae</taxon>
        <taxon>Mycena</taxon>
    </lineage>
</organism>
<dbReference type="EMBL" id="JACAZI010000002">
    <property type="protein sequence ID" value="KAF7368490.1"/>
    <property type="molecule type" value="Genomic_DNA"/>
</dbReference>
<keyword evidence="1" id="KW-0479">Metal-binding</keyword>
<evidence type="ECO:0000259" key="2">
    <source>
        <dbReference type="PROSITE" id="PS51471"/>
    </source>
</evidence>
<sequence>MPSLTVPQIPRYIFPPTTKEKLDYADLAVIDFSEAHDAKGRAELVIQVSEAIQTHGFFYIINHGYTPAQVFHSNGLSRANGVLLCVDADEQRSYIAKISETGSFQGYKPRQYWHIDDGVHDQLDQYAVNRDVTKREHPEALRPLLGEIGAFARHTHFNVLHQILRLLALGLELPEDTLVNLHGFSSVGESYVRMMKYYPRSQTDELKTKNVWLKGHTDMGSITVLYSQPISALQVLGRDGKWKWIKHIENALVINTGDAMEFLSGGYYRATIHRVVQPPIDQQNHPRLGLFYFAMTDDNVKLAPLADSPVLKRFGIVRGSDDDAPTMEAWRKGRTSAYGQTQLKAATEDNVEEELINGVVVKHYN</sequence>
<dbReference type="Pfam" id="PF14226">
    <property type="entry name" value="DIOX_N"/>
    <property type="match status" value="1"/>
</dbReference>
<protein>
    <recommendedName>
        <fullName evidence="2">Fe2OG dioxygenase domain-containing protein</fullName>
    </recommendedName>
</protein>
<dbReference type="PANTHER" id="PTHR47990">
    <property type="entry name" value="2-OXOGLUTARATE (2OG) AND FE(II)-DEPENDENT OXYGENASE SUPERFAMILY PROTEIN-RELATED"/>
    <property type="match status" value="1"/>
</dbReference>
<keyword evidence="4" id="KW-1185">Reference proteome</keyword>
<dbReference type="GO" id="GO:0016491">
    <property type="term" value="F:oxidoreductase activity"/>
    <property type="evidence" value="ECO:0007669"/>
    <property type="project" value="UniProtKB-KW"/>
</dbReference>